<organism evidence="3 4">
    <name type="scientific">Marinobacter nauticus</name>
    <name type="common">Marinobacter hydrocarbonoclasticus</name>
    <name type="synonym">Marinobacter aquaeolei</name>
    <dbReference type="NCBI Taxonomy" id="2743"/>
    <lineage>
        <taxon>Bacteria</taxon>
        <taxon>Pseudomonadati</taxon>
        <taxon>Pseudomonadota</taxon>
        <taxon>Gammaproteobacteria</taxon>
        <taxon>Pseudomonadales</taxon>
        <taxon>Marinobacteraceae</taxon>
        <taxon>Marinobacter</taxon>
    </lineage>
</organism>
<dbReference type="AlphaFoldDB" id="A0A368UW04"/>
<keyword evidence="5" id="KW-1185">Reference proteome</keyword>
<dbReference type="RefSeq" id="WP_147232547.1">
    <property type="nucleotide sequence ID" value="NZ_QNSA01000008.1"/>
</dbReference>
<name>A0A368UW04_MARNT</name>
<keyword evidence="1" id="KW-0472">Membrane</keyword>
<proteinExistence type="predicted"/>
<gene>
    <name evidence="3" type="ORF">DET51_108213</name>
    <name evidence="2" type="ORF">DET64_108214</name>
</gene>
<evidence type="ECO:0000313" key="2">
    <source>
        <dbReference type="EMBL" id="RBP71968.1"/>
    </source>
</evidence>
<evidence type="ECO:0000313" key="4">
    <source>
        <dbReference type="Proteomes" id="UP000252795"/>
    </source>
</evidence>
<dbReference type="Proteomes" id="UP000253065">
    <property type="component" value="Unassembled WGS sequence"/>
</dbReference>
<feature type="transmembrane region" description="Helical" evidence="1">
    <location>
        <begin position="67"/>
        <end position="86"/>
    </location>
</feature>
<dbReference type="Gene3D" id="3.40.50.2000">
    <property type="entry name" value="Glycogen Phosphorylase B"/>
    <property type="match status" value="1"/>
</dbReference>
<evidence type="ECO:0000313" key="5">
    <source>
        <dbReference type="Proteomes" id="UP000253065"/>
    </source>
</evidence>
<sequence>MMRNMKVWVTWEDHRRSRELSKEFGTEYMSIIYSGNKIFRYPTLIVKTILKVSVARPRIVFCQNPSIVLAMTLTLMKFIFGFKLIVDRHSNFKFEYERSKKLKWRLFQFLSRFTVRWAELTIVTNDHLMNVCEKWGGRAKVLPDKIPDMSLIDNYKGNIILDSNKINVMAVTTFDSDEPIDEILGAAEIVGNNYVIYMTGNSDKYFCNGFLDSDVPDNVVLTGFISEIDYRGLINSVDVVVVLTKKDLILNCGGYEAVSVNVPLVLSNTRTLREYFRDAPVFVNVDRVSIAAGIVEAYNRRESIRKEMFVLKGDLSYAWREKFNDIKKMVMSF</sequence>
<keyword evidence="1" id="KW-0812">Transmembrane</keyword>
<dbReference type="GO" id="GO:0016740">
    <property type="term" value="F:transferase activity"/>
    <property type="evidence" value="ECO:0007669"/>
    <property type="project" value="UniProtKB-KW"/>
</dbReference>
<dbReference type="EMBL" id="QNSA01000008">
    <property type="protein sequence ID" value="RBP71968.1"/>
    <property type="molecule type" value="Genomic_DNA"/>
</dbReference>
<dbReference type="Proteomes" id="UP000252795">
    <property type="component" value="Unassembled WGS sequence"/>
</dbReference>
<accession>A0A368UW04</accession>
<protein>
    <submittedName>
        <fullName evidence="3">Glycosyltransferase involved in cell wall biosynthesis</fullName>
    </submittedName>
</protein>
<keyword evidence="3" id="KW-0808">Transferase</keyword>
<evidence type="ECO:0000313" key="3">
    <source>
        <dbReference type="EMBL" id="RCW32986.1"/>
    </source>
</evidence>
<reference evidence="3 4" key="1">
    <citation type="submission" date="2018-07" db="EMBL/GenBank/DDBJ databases">
        <title>Freshwater and sediment microbial communities from various areas in North America, analyzing microbe dynamics in response to fracking.</title>
        <authorList>
            <person name="Lamendella R."/>
        </authorList>
    </citation>
    <scope>NUCLEOTIDE SEQUENCE [LARGE SCALE GENOMIC DNA]</scope>
    <source>
        <strain evidence="3 4">114E</strain>
        <strain evidence="2 5">114E_o</strain>
    </source>
</reference>
<keyword evidence="1" id="KW-1133">Transmembrane helix</keyword>
<comment type="caution">
    <text evidence="3">The sequence shown here is derived from an EMBL/GenBank/DDBJ whole genome shotgun (WGS) entry which is preliminary data.</text>
</comment>
<dbReference type="SUPFAM" id="SSF53756">
    <property type="entry name" value="UDP-Glycosyltransferase/glycogen phosphorylase"/>
    <property type="match status" value="1"/>
</dbReference>
<evidence type="ECO:0000256" key="1">
    <source>
        <dbReference type="SAM" id="Phobius"/>
    </source>
</evidence>
<dbReference type="EMBL" id="QPJB01000008">
    <property type="protein sequence ID" value="RCW32986.1"/>
    <property type="molecule type" value="Genomic_DNA"/>
</dbReference>